<dbReference type="InterPro" id="IPR046373">
    <property type="entry name" value="Acyl-CoA_Oxase/DH_mid-dom_sf"/>
</dbReference>
<dbReference type="InterPro" id="IPR009100">
    <property type="entry name" value="AcylCoA_DH/oxidase_NM_dom_sf"/>
</dbReference>
<evidence type="ECO:0000256" key="3">
    <source>
        <dbReference type="ARBA" id="ARBA00022630"/>
    </source>
</evidence>
<reference evidence="11" key="1">
    <citation type="journal article" date="2019" name="Int. J. Syst. Evol. Microbiol.">
        <title>The Global Catalogue of Microorganisms (GCM) 10K type strain sequencing project: providing services to taxonomists for standard genome sequencing and annotation.</title>
        <authorList>
            <consortium name="The Broad Institute Genomics Platform"/>
            <consortium name="The Broad Institute Genome Sequencing Center for Infectious Disease"/>
            <person name="Wu L."/>
            <person name="Ma J."/>
        </authorList>
    </citation>
    <scope>NUCLEOTIDE SEQUENCE [LARGE SCALE GENOMIC DNA]</scope>
    <source>
        <strain evidence="11">JCM 17808</strain>
    </source>
</reference>
<dbReference type="SUPFAM" id="SSF56645">
    <property type="entry name" value="Acyl-CoA dehydrogenase NM domain-like"/>
    <property type="match status" value="1"/>
</dbReference>
<dbReference type="Proteomes" id="UP001500642">
    <property type="component" value="Unassembled WGS sequence"/>
</dbReference>
<evidence type="ECO:0000256" key="5">
    <source>
        <dbReference type="ARBA" id="ARBA00023002"/>
    </source>
</evidence>
<feature type="domain" description="Acyl-CoA dehydrogenase/oxidase C-terminal" evidence="7">
    <location>
        <begin position="225"/>
        <end position="385"/>
    </location>
</feature>
<dbReference type="Pfam" id="PF02770">
    <property type="entry name" value="Acyl-CoA_dh_M"/>
    <property type="match status" value="1"/>
</dbReference>
<dbReference type="RefSeq" id="WP_345029271.1">
    <property type="nucleotide sequence ID" value="NZ_BAABGL010000002.1"/>
</dbReference>
<protein>
    <submittedName>
        <fullName evidence="10">Acyl-CoA dehydrogenase</fullName>
    </submittedName>
</protein>
<dbReference type="InterPro" id="IPR037069">
    <property type="entry name" value="AcylCoA_DH/ox_N_sf"/>
</dbReference>
<evidence type="ECO:0000256" key="1">
    <source>
        <dbReference type="ARBA" id="ARBA00001974"/>
    </source>
</evidence>
<accession>A0ABP8J1S7</accession>
<dbReference type="SUPFAM" id="SSF47203">
    <property type="entry name" value="Acyl-CoA dehydrogenase C-terminal domain-like"/>
    <property type="match status" value="1"/>
</dbReference>
<dbReference type="Pfam" id="PF02771">
    <property type="entry name" value="Acyl-CoA_dh_N"/>
    <property type="match status" value="1"/>
</dbReference>
<feature type="domain" description="Acyl-CoA oxidase/dehydrogenase middle" evidence="8">
    <location>
        <begin position="119"/>
        <end position="209"/>
    </location>
</feature>
<dbReference type="Gene3D" id="1.20.140.10">
    <property type="entry name" value="Butyryl-CoA Dehydrogenase, subunit A, domain 3"/>
    <property type="match status" value="1"/>
</dbReference>
<keyword evidence="11" id="KW-1185">Reference proteome</keyword>
<dbReference type="InterPro" id="IPR013786">
    <property type="entry name" value="AcylCoA_DH/ox_N"/>
</dbReference>
<keyword evidence="4 6" id="KW-0274">FAD</keyword>
<proteinExistence type="inferred from homology"/>
<evidence type="ECO:0000256" key="2">
    <source>
        <dbReference type="ARBA" id="ARBA00009347"/>
    </source>
</evidence>
<dbReference type="Gene3D" id="2.40.110.10">
    <property type="entry name" value="Butyryl-CoA Dehydrogenase, subunit A, domain 2"/>
    <property type="match status" value="1"/>
</dbReference>
<evidence type="ECO:0000256" key="6">
    <source>
        <dbReference type="RuleBase" id="RU362125"/>
    </source>
</evidence>
<evidence type="ECO:0000259" key="8">
    <source>
        <dbReference type="Pfam" id="PF02770"/>
    </source>
</evidence>
<dbReference type="EMBL" id="BAABGL010000002">
    <property type="protein sequence ID" value="GAA4383465.1"/>
    <property type="molecule type" value="Genomic_DNA"/>
</dbReference>
<evidence type="ECO:0000259" key="9">
    <source>
        <dbReference type="Pfam" id="PF02771"/>
    </source>
</evidence>
<gene>
    <name evidence="10" type="ORF">GCM10023167_03000</name>
</gene>
<dbReference type="InterPro" id="IPR052161">
    <property type="entry name" value="Mycobact_Acyl-CoA_DH"/>
</dbReference>
<dbReference type="Pfam" id="PF00441">
    <property type="entry name" value="Acyl-CoA_dh_1"/>
    <property type="match status" value="1"/>
</dbReference>
<sequence>MPPAPHSASALAADTRALLAEFPPEEVRIEEDRFTFLEARYDAGLAAVHYPPGYGGRGLPREHQAEVDAILAAAGAPDNRPAHIIVNLGMAGPTILGAGTTEQKDRFMRRLWTGRDRWCQLFSEPGAGSDLAGLSTRAVRDGDDWVVSGQKVWTTLAHLADFAILLARTDPSVPKHQGITYFLLDMRSAGVTVQPLRQITGEAEFNEVFLNEVRIPDAMRLGEEGEGWALANLTLSNERSGSMKRPEREGGPIRTLLDTWRETPVEERDPAYRDSIARAWVRAEAVRLAGIAIQRAMAQGDPTPEASALKLASAETSKAIASLALETAEAGGLLHPDGYDFHQPDFMSVDITGRSAGYAYLRTRANSIEGGTSEVLKNIIAERILRLPREPRTDTQVPFTEVPR</sequence>
<evidence type="ECO:0000313" key="10">
    <source>
        <dbReference type="EMBL" id="GAA4383465.1"/>
    </source>
</evidence>
<comment type="similarity">
    <text evidence="2 6">Belongs to the acyl-CoA dehydrogenase family.</text>
</comment>
<dbReference type="PANTHER" id="PTHR43292:SF4">
    <property type="entry name" value="ACYL-COA DEHYDROGENASE FADE34"/>
    <property type="match status" value="1"/>
</dbReference>
<comment type="cofactor">
    <cofactor evidence="1 6">
        <name>FAD</name>
        <dbReference type="ChEBI" id="CHEBI:57692"/>
    </cofactor>
</comment>
<dbReference type="InterPro" id="IPR036250">
    <property type="entry name" value="AcylCo_DH-like_C"/>
</dbReference>
<dbReference type="Gene3D" id="1.10.540.10">
    <property type="entry name" value="Acyl-CoA dehydrogenase/oxidase, N-terminal domain"/>
    <property type="match status" value="1"/>
</dbReference>
<keyword evidence="3 6" id="KW-0285">Flavoprotein</keyword>
<evidence type="ECO:0000313" key="11">
    <source>
        <dbReference type="Proteomes" id="UP001500642"/>
    </source>
</evidence>
<dbReference type="InterPro" id="IPR009075">
    <property type="entry name" value="AcylCo_DH/oxidase_C"/>
</dbReference>
<feature type="domain" description="Acyl-CoA dehydrogenase/oxidase N-terminal" evidence="9">
    <location>
        <begin position="23"/>
        <end position="114"/>
    </location>
</feature>
<name>A0ABP8J1S7_9MICO</name>
<keyword evidence="5 6" id="KW-0560">Oxidoreductase</keyword>
<organism evidence="10 11">
    <name type="scientific">Brevibacterium pityocampae</name>
    <dbReference type="NCBI Taxonomy" id="506594"/>
    <lineage>
        <taxon>Bacteria</taxon>
        <taxon>Bacillati</taxon>
        <taxon>Actinomycetota</taxon>
        <taxon>Actinomycetes</taxon>
        <taxon>Micrococcales</taxon>
        <taxon>Brevibacteriaceae</taxon>
        <taxon>Brevibacterium</taxon>
    </lineage>
</organism>
<comment type="caution">
    <text evidence="10">The sequence shown here is derived from an EMBL/GenBank/DDBJ whole genome shotgun (WGS) entry which is preliminary data.</text>
</comment>
<evidence type="ECO:0000256" key="4">
    <source>
        <dbReference type="ARBA" id="ARBA00022827"/>
    </source>
</evidence>
<evidence type="ECO:0000259" key="7">
    <source>
        <dbReference type="Pfam" id="PF00441"/>
    </source>
</evidence>
<dbReference type="InterPro" id="IPR006091">
    <property type="entry name" value="Acyl-CoA_Oxase/DH_mid-dom"/>
</dbReference>
<dbReference type="PANTHER" id="PTHR43292">
    <property type="entry name" value="ACYL-COA DEHYDROGENASE"/>
    <property type="match status" value="1"/>
</dbReference>